<name>A0A6J7VWF2_9ZZZZ</name>
<feature type="compositionally biased region" description="Low complexity" evidence="1">
    <location>
        <begin position="79"/>
        <end position="91"/>
    </location>
</feature>
<proteinExistence type="predicted"/>
<protein>
    <submittedName>
        <fullName evidence="2">Unannotated protein</fullName>
    </submittedName>
</protein>
<dbReference type="AlphaFoldDB" id="A0A6J7VWF2"/>
<evidence type="ECO:0000313" key="2">
    <source>
        <dbReference type="EMBL" id="CAB5116238.1"/>
    </source>
</evidence>
<accession>A0A6J7VWF2</accession>
<organism evidence="2">
    <name type="scientific">freshwater metagenome</name>
    <dbReference type="NCBI Taxonomy" id="449393"/>
    <lineage>
        <taxon>unclassified sequences</taxon>
        <taxon>metagenomes</taxon>
        <taxon>ecological metagenomes</taxon>
    </lineage>
</organism>
<sequence length="112" mass="11685">MASAIKRVRIVPEAPTSVPAIINRTESSTYPLAATVRPVNALRSEITIGTSAPPTGSTKSTPKRRERPARTNSGVVPRAVTTQTATPNTATSVPAITKRPPGKTTGRVVISS</sequence>
<evidence type="ECO:0000256" key="1">
    <source>
        <dbReference type="SAM" id="MobiDB-lite"/>
    </source>
</evidence>
<feature type="region of interest" description="Disordered" evidence="1">
    <location>
        <begin position="44"/>
        <end position="112"/>
    </location>
</feature>
<reference evidence="2" key="1">
    <citation type="submission" date="2020-05" db="EMBL/GenBank/DDBJ databases">
        <authorList>
            <person name="Chiriac C."/>
            <person name="Salcher M."/>
            <person name="Ghai R."/>
            <person name="Kavagutti S V."/>
        </authorList>
    </citation>
    <scope>NUCLEOTIDE SEQUENCE</scope>
</reference>
<dbReference type="EMBL" id="CAFBRW010000073">
    <property type="protein sequence ID" value="CAB5116238.1"/>
    <property type="molecule type" value="Genomic_DNA"/>
</dbReference>
<feature type="compositionally biased region" description="Polar residues" evidence="1">
    <location>
        <begin position="47"/>
        <end position="60"/>
    </location>
</feature>
<gene>
    <name evidence="2" type="ORF">UFOPK4424_00468</name>
</gene>